<evidence type="ECO:0000313" key="2">
    <source>
        <dbReference type="Proteomes" id="UP000281553"/>
    </source>
</evidence>
<protein>
    <submittedName>
        <fullName evidence="1">Uncharacterized protein</fullName>
    </submittedName>
</protein>
<accession>A0A3P7NHS2</accession>
<proteinExistence type="predicted"/>
<reference evidence="1 2" key="1">
    <citation type="submission" date="2018-11" db="EMBL/GenBank/DDBJ databases">
        <authorList>
            <consortium name="Pathogen Informatics"/>
        </authorList>
    </citation>
    <scope>NUCLEOTIDE SEQUENCE [LARGE SCALE GENOMIC DNA]</scope>
</reference>
<keyword evidence="2" id="KW-1185">Reference proteome</keyword>
<dbReference type="EMBL" id="UYRU01089231">
    <property type="protein sequence ID" value="VDN36633.1"/>
    <property type="molecule type" value="Genomic_DNA"/>
</dbReference>
<sequence length="73" mass="8282">MMPTLLRFATLTVVLEISVDDRRGLLYFRQLVGGLYSLMGRISVMLPLLLRSPPRSDFDVPVELLLPHSRDAI</sequence>
<dbReference type="AlphaFoldDB" id="A0A3P7NHS2"/>
<gene>
    <name evidence="1" type="ORF">DILT_LOCUS17083</name>
</gene>
<dbReference type="Proteomes" id="UP000281553">
    <property type="component" value="Unassembled WGS sequence"/>
</dbReference>
<name>A0A3P7NHS2_DIBLA</name>
<evidence type="ECO:0000313" key="1">
    <source>
        <dbReference type="EMBL" id="VDN36633.1"/>
    </source>
</evidence>
<organism evidence="1 2">
    <name type="scientific">Dibothriocephalus latus</name>
    <name type="common">Fish tapeworm</name>
    <name type="synonym">Diphyllobothrium latum</name>
    <dbReference type="NCBI Taxonomy" id="60516"/>
    <lineage>
        <taxon>Eukaryota</taxon>
        <taxon>Metazoa</taxon>
        <taxon>Spiralia</taxon>
        <taxon>Lophotrochozoa</taxon>
        <taxon>Platyhelminthes</taxon>
        <taxon>Cestoda</taxon>
        <taxon>Eucestoda</taxon>
        <taxon>Diphyllobothriidea</taxon>
        <taxon>Diphyllobothriidae</taxon>
        <taxon>Dibothriocephalus</taxon>
    </lineage>
</organism>